<keyword evidence="2" id="KW-1185">Reference proteome</keyword>
<reference evidence="1 2" key="1">
    <citation type="submission" date="2014-02" db="EMBL/GenBank/DDBJ databases">
        <title>Draft genome sequence of Lysinibacillus odysseyi NBRC 100172.</title>
        <authorList>
            <person name="Zhang F."/>
            <person name="Wang G."/>
            <person name="Zhang L."/>
        </authorList>
    </citation>
    <scope>NUCLEOTIDE SEQUENCE [LARGE SCALE GENOMIC DNA]</scope>
    <source>
        <strain evidence="1 2">NBRC 100172</strain>
    </source>
</reference>
<dbReference type="STRING" id="1220589.CD32_01745"/>
<dbReference type="RefSeq" id="WP_036150498.1">
    <property type="nucleotide sequence ID" value="NZ_AVCX01000023.1"/>
</dbReference>
<organism evidence="1 2">
    <name type="scientific">Lysinibacillus odysseyi 34hs-1 = NBRC 100172</name>
    <dbReference type="NCBI Taxonomy" id="1220589"/>
    <lineage>
        <taxon>Bacteria</taxon>
        <taxon>Bacillati</taxon>
        <taxon>Bacillota</taxon>
        <taxon>Bacilli</taxon>
        <taxon>Bacillales</taxon>
        <taxon>Bacillaceae</taxon>
        <taxon>Lysinibacillus</taxon>
    </lineage>
</organism>
<protein>
    <recommendedName>
        <fullName evidence="3">RNA polymerase subunit sigma-70</fullName>
    </recommendedName>
</protein>
<dbReference type="Pfam" id="PF05119">
    <property type="entry name" value="Terminase_4"/>
    <property type="match status" value="1"/>
</dbReference>
<accession>A0A0A3IUH8</accession>
<dbReference type="AlphaFoldDB" id="A0A0A3IUH8"/>
<dbReference type="InterPro" id="IPR006448">
    <property type="entry name" value="Phage_term_ssu_P27"/>
</dbReference>
<evidence type="ECO:0000313" key="1">
    <source>
        <dbReference type="EMBL" id="KGR88409.1"/>
    </source>
</evidence>
<gene>
    <name evidence="1" type="ORF">CD32_01745</name>
</gene>
<evidence type="ECO:0000313" key="2">
    <source>
        <dbReference type="Proteomes" id="UP000030437"/>
    </source>
</evidence>
<proteinExistence type="predicted"/>
<name>A0A0A3IUH8_9BACI</name>
<comment type="caution">
    <text evidence="1">The sequence shown here is derived from an EMBL/GenBank/DDBJ whole genome shotgun (WGS) entry which is preliminary data.</text>
</comment>
<sequence length="168" mass="19660">MAHEKAFKDWLNGMKYKDIAEKYNVKIDTVKSWYKRHRWKEKKERLSRESVQEEVIEAHLSVEVIHNKNKLRAIIEKDLKEQLQEKGVTQSYFMNLVDDYMALWDVKNMLIEDINNRGVTVPGMHGKKKNDSVGELNKTNGQMLKILAELGLKATDIEVIVDDDDDEL</sequence>
<evidence type="ECO:0008006" key="3">
    <source>
        <dbReference type="Google" id="ProtNLM"/>
    </source>
</evidence>
<dbReference type="Proteomes" id="UP000030437">
    <property type="component" value="Unassembled WGS sequence"/>
</dbReference>
<dbReference type="eggNOG" id="COG5484">
    <property type="taxonomic scope" value="Bacteria"/>
</dbReference>
<dbReference type="EMBL" id="JPVP01000040">
    <property type="protein sequence ID" value="KGR88409.1"/>
    <property type="molecule type" value="Genomic_DNA"/>
</dbReference>